<organism evidence="2 3">
    <name type="scientific">Cruoricaptor ignavus</name>
    <dbReference type="NCBI Taxonomy" id="1118202"/>
    <lineage>
        <taxon>Bacteria</taxon>
        <taxon>Pseudomonadati</taxon>
        <taxon>Bacteroidota</taxon>
        <taxon>Flavobacteriia</taxon>
        <taxon>Flavobacteriales</taxon>
        <taxon>Weeksellaceae</taxon>
        <taxon>Cruoricaptor</taxon>
    </lineage>
</organism>
<dbReference type="EMBL" id="FQYI01000004">
    <property type="protein sequence ID" value="SHI78216.1"/>
    <property type="molecule type" value="Genomic_DNA"/>
</dbReference>
<dbReference type="InterPro" id="IPR005079">
    <property type="entry name" value="Peptidase_C45_hydrolase"/>
</dbReference>
<keyword evidence="3" id="KW-1185">Reference proteome</keyword>
<dbReference type="STRING" id="1118202.SAMN05443429_104146"/>
<dbReference type="OrthoDB" id="5480874at2"/>
<dbReference type="PANTHER" id="PTHR35190">
    <property type="entry name" value="PROTEIN DCD1B"/>
    <property type="match status" value="1"/>
</dbReference>
<feature type="domain" description="Peptidase C45 hydrolase" evidence="1">
    <location>
        <begin position="186"/>
        <end position="414"/>
    </location>
</feature>
<dbReference type="GO" id="GO:0016740">
    <property type="term" value="F:transferase activity"/>
    <property type="evidence" value="ECO:0007669"/>
    <property type="project" value="UniProtKB-KW"/>
</dbReference>
<name>A0A1M6DYA6_9FLAO</name>
<dbReference type="Pfam" id="PF03417">
    <property type="entry name" value="AAT"/>
    <property type="match status" value="1"/>
</dbReference>
<dbReference type="InterPro" id="IPR047794">
    <property type="entry name" value="C45_proenzyme-like"/>
</dbReference>
<dbReference type="AlphaFoldDB" id="A0A1M6DYA6"/>
<protein>
    <submittedName>
        <fullName evidence="2">Acyl-coenzyme A:6-aminopenicillanic acid acyl-transferase</fullName>
    </submittedName>
</protein>
<sequence length="552" mass="63279">MRKFQIFSLALYFLLVSCGAKKHLINEKEIASYDLSIPKIEKINDSTFIYQNVFLIKNQYKIYELYNSGNALQLGYNHGALAENLLHQQERALFSKVEEFVPSKFKQGVLRNLVRIYTGGMPKNVTKEFQAEIFGISRYASDEFDFIAPKFQRQMILHAAHDIGHAMQDWMLVGCSSLAVWDENSHNGKLLIGRAFDFYAGDEFAENKLLQFVKPDEGIPFASVSWPGMIGVVSGMNAEGLSVTINAGKSGIPLSVKTPISLLTREILQYASTIDEAVEIAKRRKVFVAESIMVGSSKDRKAVIIEVSPKKMGVYEVENSAQLVCTNHFQSETFSDDRRNKKWKEKSHSVYRQKKINEFLVENQKLTPEKMAEILRERSGIKNRDIGNGNEKSINQLLAHHAVIFSPEEKIIWVSAKPYQLGEFVAYDLGEIFSGALAQKIPKRKDLTIAKDPFLDSEEFANYEKYRIADRQLDSAIKFGESLSNEWLEDYRNLNPELWIVHFKSGKYYFEKGNFHEAKKHFETALTKEISSVPEKETVEKYLRKTRRKIRD</sequence>
<dbReference type="PROSITE" id="PS51257">
    <property type="entry name" value="PROKAR_LIPOPROTEIN"/>
    <property type="match status" value="1"/>
</dbReference>
<dbReference type="InterPro" id="IPR047803">
    <property type="entry name" value="DCD1A/B-like"/>
</dbReference>
<evidence type="ECO:0000259" key="1">
    <source>
        <dbReference type="Pfam" id="PF03417"/>
    </source>
</evidence>
<accession>A0A1M6DYA6</accession>
<dbReference type="Gene3D" id="1.25.40.10">
    <property type="entry name" value="Tetratricopeptide repeat domain"/>
    <property type="match status" value="1"/>
</dbReference>
<gene>
    <name evidence="2" type="ORF">SAMN05443429_104146</name>
</gene>
<dbReference type="NCBIfam" id="NF040521">
    <property type="entry name" value="C45_proenzyme"/>
    <property type="match status" value="1"/>
</dbReference>
<dbReference type="PANTHER" id="PTHR35190:SF2">
    <property type="entry name" value="PROTEIN DCD1B"/>
    <property type="match status" value="1"/>
</dbReference>
<evidence type="ECO:0000313" key="2">
    <source>
        <dbReference type="EMBL" id="SHI78216.1"/>
    </source>
</evidence>
<reference evidence="2 3" key="1">
    <citation type="submission" date="2016-11" db="EMBL/GenBank/DDBJ databases">
        <authorList>
            <person name="Jaros S."/>
            <person name="Januszkiewicz K."/>
            <person name="Wedrychowicz H."/>
        </authorList>
    </citation>
    <scope>NUCLEOTIDE SEQUENCE [LARGE SCALE GENOMIC DNA]</scope>
    <source>
        <strain evidence="2 3">DSM 25479</strain>
    </source>
</reference>
<keyword evidence="2" id="KW-0808">Transferase</keyword>
<dbReference type="Gene3D" id="3.60.60.10">
    <property type="entry name" value="Penicillin V Acylase, Chain A"/>
    <property type="match status" value="1"/>
</dbReference>
<dbReference type="InterPro" id="IPR011990">
    <property type="entry name" value="TPR-like_helical_dom_sf"/>
</dbReference>
<dbReference type="RefSeq" id="WP_073179202.1">
    <property type="nucleotide sequence ID" value="NZ_FQYI01000004.1"/>
</dbReference>
<dbReference type="Proteomes" id="UP000184335">
    <property type="component" value="Unassembled WGS sequence"/>
</dbReference>
<evidence type="ECO:0000313" key="3">
    <source>
        <dbReference type="Proteomes" id="UP000184335"/>
    </source>
</evidence>
<proteinExistence type="predicted"/>
<dbReference type="SUPFAM" id="SSF48452">
    <property type="entry name" value="TPR-like"/>
    <property type="match status" value="1"/>
</dbReference>